<evidence type="ECO:0000256" key="5">
    <source>
        <dbReference type="RuleBase" id="RU361185"/>
    </source>
</evidence>
<dbReference type="InterPro" id="IPR013780">
    <property type="entry name" value="Glyco_hydro_b"/>
</dbReference>
<dbReference type="FunFam" id="2.60.40.1180:FF:000001">
    <property type="entry name" value="Maltase-glucoamylase, intestinal"/>
    <property type="match status" value="1"/>
</dbReference>
<dbReference type="Proteomes" id="UP000094527">
    <property type="component" value="Unassembled WGS sequence"/>
</dbReference>
<evidence type="ECO:0000259" key="7">
    <source>
        <dbReference type="Pfam" id="PF01055"/>
    </source>
</evidence>
<keyword evidence="3" id="KW-0325">Glycoprotein</keyword>
<evidence type="ECO:0000256" key="4">
    <source>
        <dbReference type="ARBA" id="ARBA00023295"/>
    </source>
</evidence>
<evidence type="ECO:0000256" key="6">
    <source>
        <dbReference type="SAM" id="SignalP"/>
    </source>
</evidence>
<dbReference type="SUPFAM" id="SSF51445">
    <property type="entry name" value="(Trans)glycosidases"/>
    <property type="match status" value="1"/>
</dbReference>
<evidence type="ECO:0000256" key="2">
    <source>
        <dbReference type="ARBA" id="ARBA00022801"/>
    </source>
</evidence>
<evidence type="ECO:0000259" key="8">
    <source>
        <dbReference type="Pfam" id="PF21365"/>
    </source>
</evidence>
<dbReference type="SUPFAM" id="SSF74650">
    <property type="entry name" value="Galactose mutarotase-like"/>
    <property type="match status" value="1"/>
</dbReference>
<dbReference type="InterPro" id="IPR000322">
    <property type="entry name" value="Glyco_hydro_31_TIM"/>
</dbReference>
<gene>
    <name evidence="9" type="ORF">Ocin01_14270</name>
</gene>
<dbReference type="InterPro" id="IPR011013">
    <property type="entry name" value="Gal_mutarotase_sf_dom"/>
</dbReference>
<dbReference type="Gene3D" id="2.60.40.1760">
    <property type="entry name" value="glycosyl hydrolase (family 31)"/>
    <property type="match status" value="1"/>
</dbReference>
<comment type="caution">
    <text evidence="9">The sequence shown here is derived from an EMBL/GenBank/DDBJ whole genome shotgun (WGS) entry which is preliminary data.</text>
</comment>
<dbReference type="Gene3D" id="3.20.20.80">
    <property type="entry name" value="Glycosidases"/>
    <property type="match status" value="1"/>
</dbReference>
<keyword evidence="2 5" id="KW-0378">Hydrolase</keyword>
<dbReference type="PANTHER" id="PTHR22762">
    <property type="entry name" value="ALPHA-GLUCOSIDASE"/>
    <property type="match status" value="1"/>
</dbReference>
<organism evidence="9 10">
    <name type="scientific">Orchesella cincta</name>
    <name type="common">Springtail</name>
    <name type="synonym">Podura cincta</name>
    <dbReference type="NCBI Taxonomy" id="48709"/>
    <lineage>
        <taxon>Eukaryota</taxon>
        <taxon>Metazoa</taxon>
        <taxon>Ecdysozoa</taxon>
        <taxon>Arthropoda</taxon>
        <taxon>Hexapoda</taxon>
        <taxon>Collembola</taxon>
        <taxon>Entomobryomorpha</taxon>
        <taxon>Entomobryoidea</taxon>
        <taxon>Orchesellidae</taxon>
        <taxon>Orchesellinae</taxon>
        <taxon>Orchesella</taxon>
    </lineage>
</organism>
<dbReference type="GO" id="GO:0004558">
    <property type="term" value="F:alpha-1,4-glucosidase activity"/>
    <property type="evidence" value="ECO:0007669"/>
    <property type="project" value="TreeGrafter"/>
</dbReference>
<dbReference type="OMA" id="GELYWDA"/>
<dbReference type="InterPro" id="IPR048395">
    <property type="entry name" value="Glyco_hydro_31_C"/>
</dbReference>
<comment type="similarity">
    <text evidence="1 5">Belongs to the glycosyl hydrolase 31 family.</text>
</comment>
<evidence type="ECO:0000256" key="3">
    <source>
        <dbReference type="ARBA" id="ARBA00023180"/>
    </source>
</evidence>
<dbReference type="InterPro" id="IPR030458">
    <property type="entry name" value="Glyco_hydro_31_AS"/>
</dbReference>
<evidence type="ECO:0000313" key="10">
    <source>
        <dbReference type="Proteomes" id="UP000094527"/>
    </source>
</evidence>
<dbReference type="Pfam" id="PF21365">
    <property type="entry name" value="Glyco_hydro_31_3rd"/>
    <property type="match status" value="1"/>
</dbReference>
<dbReference type="STRING" id="48709.A0A1D2MHI7"/>
<dbReference type="EMBL" id="LJIJ01001237">
    <property type="protein sequence ID" value="ODM92413.1"/>
    <property type="molecule type" value="Genomic_DNA"/>
</dbReference>
<dbReference type="AlphaFoldDB" id="A0A1D2MHI7"/>
<dbReference type="PROSITE" id="PS00129">
    <property type="entry name" value="GLYCOSYL_HYDROL_F31_1"/>
    <property type="match status" value="1"/>
</dbReference>
<dbReference type="SUPFAM" id="SSF51011">
    <property type="entry name" value="Glycosyl hydrolase domain"/>
    <property type="match status" value="1"/>
</dbReference>
<evidence type="ECO:0000313" key="9">
    <source>
        <dbReference type="EMBL" id="ODM92413.1"/>
    </source>
</evidence>
<dbReference type="CDD" id="cd06602">
    <property type="entry name" value="GH31_MGAM_SI_GAA"/>
    <property type="match status" value="1"/>
</dbReference>
<keyword evidence="10" id="KW-1185">Reference proteome</keyword>
<feature type="domain" description="Glycosyl hydrolase family 31 C-terminal" evidence="8">
    <location>
        <begin position="634"/>
        <end position="721"/>
    </location>
</feature>
<dbReference type="GO" id="GO:0030246">
    <property type="term" value="F:carbohydrate binding"/>
    <property type="evidence" value="ECO:0007669"/>
    <property type="project" value="InterPro"/>
</dbReference>
<evidence type="ECO:0000256" key="1">
    <source>
        <dbReference type="ARBA" id="ARBA00007806"/>
    </source>
</evidence>
<dbReference type="PANTHER" id="PTHR22762:SF133">
    <property type="entry name" value="P-TYPE DOMAIN-CONTAINING PROTEIN"/>
    <property type="match status" value="1"/>
</dbReference>
<dbReference type="Pfam" id="PF01055">
    <property type="entry name" value="Glyco_hydro_31_2nd"/>
    <property type="match status" value="1"/>
</dbReference>
<reference evidence="9 10" key="1">
    <citation type="journal article" date="2016" name="Genome Biol. Evol.">
        <title>Gene Family Evolution Reflects Adaptation to Soil Environmental Stressors in the Genome of the Collembolan Orchesella cincta.</title>
        <authorList>
            <person name="Faddeeva-Vakhrusheva A."/>
            <person name="Derks M.F."/>
            <person name="Anvar S.Y."/>
            <person name="Agamennone V."/>
            <person name="Suring W."/>
            <person name="Smit S."/>
            <person name="van Straalen N.M."/>
            <person name="Roelofs D."/>
        </authorList>
    </citation>
    <scope>NUCLEOTIDE SEQUENCE [LARGE SCALE GENOMIC DNA]</scope>
    <source>
        <tissue evidence="9">Mixed pool</tissue>
    </source>
</reference>
<accession>A0A1D2MHI7</accession>
<proteinExistence type="inferred from homology"/>
<dbReference type="OrthoDB" id="1334205at2759"/>
<keyword evidence="4 5" id="KW-0326">Glycosidase</keyword>
<keyword evidence="6" id="KW-0732">Signal</keyword>
<dbReference type="Gene3D" id="2.60.40.1180">
    <property type="entry name" value="Golgi alpha-mannosidase II"/>
    <property type="match status" value="2"/>
</dbReference>
<feature type="signal peptide" evidence="6">
    <location>
        <begin position="1"/>
        <end position="24"/>
    </location>
</feature>
<name>A0A1D2MHI7_ORCCI</name>
<feature type="domain" description="Glycoside hydrolase family 31 TIM barrel" evidence="7">
    <location>
        <begin position="274"/>
        <end position="626"/>
    </location>
</feature>
<dbReference type="GO" id="GO:0005975">
    <property type="term" value="P:carbohydrate metabolic process"/>
    <property type="evidence" value="ECO:0007669"/>
    <property type="project" value="InterPro"/>
</dbReference>
<feature type="chain" id="PRO_5008904048" evidence="6">
    <location>
        <begin position="25"/>
        <end position="852"/>
    </location>
</feature>
<sequence>MRFCLFGTVAVVALLGLLAPVANAQAGYRMVGEPIQITNGLRVNLIKAAGNNTFGNAVVPKAWSGEAANLTLDAEFQSNYRLRIKRLSNFFFKVFNNTARFEVPLKVNPATGGNQNPLYDIQFTNEPLFSFRVIRRSTGTVLFDTSPGDFVFADQYLTLSWTPASENVYGIGENEQYTFKHDFSQNLTWPLFTRDQPPNHTANMYGVHPHYTVLENDGNSHSVVIVNSNAQQFSMLSGPLIEYKTNGGLLDFYFFLGPTPEDTVKQYTELVGRPQLPAYWSLGFHLCRIGYTTIDRMQAAVNRTAFYGIPQDVQYGDGDIKYKYLDFTYSNETFPGLPEYVRELKAKGIKFVTILDPFISSGEDPEEYRPLKLGNEMDAWVKNANGSYVLGKVWPQDPVYFPDYSKNETKEWWKTCIKEFHDLLEYDGIWIDMNEPANFDNNNTGSICSVNSINNPEYTPQIEGGYLAQQTLCPDSQHAAGNHYDVHSLYGWFESEPTLQAAREGTGKRSFVLTRSTFLGSGNWVAHWLGDNWSQWSNLHTSIIGVLQFNQWGIPFVGADMCGFLGNTTEQMCQRWMQLGAFYPFARNHNGGYQDQDPGWWGETVANSSRKALMVRYTLLPYLYTLFYKSVTEGGTVARALWHNFPTEEETRGIDRQFMWGSGLLINPVLEENATSVDAYFPNARFYDYYDGSEVATKGDFETLDAPLDKINVAVAGGNVLPTQEPALNTELSRNNPFGLIVALDGEGKASGSLFYDDGDTIGTIPNEAYFLADFTVSNKTISSTVVKNGYADMSSKRLTTIRLLGQEATVVGVTVNGEAITSFSNLPTGEVLISNLTAILTTPLLITWLEN</sequence>
<dbReference type="CDD" id="cd14752">
    <property type="entry name" value="GH31_N"/>
    <property type="match status" value="1"/>
</dbReference>
<protein>
    <submittedName>
        <fullName evidence="9">Maltase-glucoamylase, intestinal</fullName>
    </submittedName>
</protein>
<dbReference type="InterPro" id="IPR017853">
    <property type="entry name" value="GH"/>
</dbReference>